<gene>
    <name evidence="2" type="ORF">GLOTRDRAFT_131481</name>
</gene>
<feature type="transmembrane region" description="Helical" evidence="1">
    <location>
        <begin position="36"/>
        <end position="53"/>
    </location>
</feature>
<proteinExistence type="predicted"/>
<dbReference type="Proteomes" id="UP000030669">
    <property type="component" value="Unassembled WGS sequence"/>
</dbReference>
<dbReference type="HOGENOM" id="CLU_1610922_0_0_1"/>
<sequence length="165" mass="18631">MAGSDLWPRGSIRSLIRFFNLTLMTLTTLNHPPKPLTHPLFLLHLLVIVILMMKSHHQHLLFLSLLLLLMILQHHHHQYQHLLASVVVNLVLVHPQSGLRGEPSEVPAATPSTLDASVSNSQEVIPETSSLVLVQRTLAEFWGDYAFILSGEEPRNYKEAVHHQV</sequence>
<organism evidence="2 3">
    <name type="scientific">Gloeophyllum trabeum (strain ATCC 11539 / FP-39264 / Madison 617)</name>
    <name type="common">Brown rot fungus</name>
    <dbReference type="NCBI Taxonomy" id="670483"/>
    <lineage>
        <taxon>Eukaryota</taxon>
        <taxon>Fungi</taxon>
        <taxon>Dikarya</taxon>
        <taxon>Basidiomycota</taxon>
        <taxon>Agaricomycotina</taxon>
        <taxon>Agaricomycetes</taxon>
        <taxon>Gloeophyllales</taxon>
        <taxon>Gloeophyllaceae</taxon>
        <taxon>Gloeophyllum</taxon>
    </lineage>
</organism>
<keyword evidence="3" id="KW-1185">Reference proteome</keyword>
<keyword evidence="1" id="KW-0812">Transmembrane</keyword>
<dbReference type="EMBL" id="KB469306">
    <property type="protein sequence ID" value="EPQ53204.1"/>
    <property type="molecule type" value="Genomic_DNA"/>
</dbReference>
<name>S7RKK7_GLOTA</name>
<protein>
    <submittedName>
        <fullName evidence="2">Uncharacterized protein</fullName>
    </submittedName>
</protein>
<feature type="transmembrane region" description="Helical" evidence="1">
    <location>
        <begin position="60"/>
        <end position="76"/>
    </location>
</feature>
<evidence type="ECO:0000313" key="3">
    <source>
        <dbReference type="Proteomes" id="UP000030669"/>
    </source>
</evidence>
<dbReference type="RefSeq" id="XP_007868486.1">
    <property type="nucleotide sequence ID" value="XM_007870295.1"/>
</dbReference>
<keyword evidence="1" id="KW-0472">Membrane</keyword>
<evidence type="ECO:0000313" key="2">
    <source>
        <dbReference type="EMBL" id="EPQ53204.1"/>
    </source>
</evidence>
<dbReference type="AlphaFoldDB" id="S7RKK7"/>
<dbReference type="KEGG" id="gtr:GLOTRDRAFT_131481"/>
<dbReference type="GeneID" id="19302306"/>
<accession>S7RKK7</accession>
<evidence type="ECO:0000256" key="1">
    <source>
        <dbReference type="SAM" id="Phobius"/>
    </source>
</evidence>
<keyword evidence="1" id="KW-1133">Transmembrane helix</keyword>
<reference evidence="2 3" key="1">
    <citation type="journal article" date="2012" name="Science">
        <title>The Paleozoic origin of enzymatic lignin decomposition reconstructed from 31 fungal genomes.</title>
        <authorList>
            <person name="Floudas D."/>
            <person name="Binder M."/>
            <person name="Riley R."/>
            <person name="Barry K."/>
            <person name="Blanchette R.A."/>
            <person name="Henrissat B."/>
            <person name="Martinez A.T."/>
            <person name="Otillar R."/>
            <person name="Spatafora J.W."/>
            <person name="Yadav J.S."/>
            <person name="Aerts A."/>
            <person name="Benoit I."/>
            <person name="Boyd A."/>
            <person name="Carlson A."/>
            <person name="Copeland A."/>
            <person name="Coutinho P.M."/>
            <person name="de Vries R.P."/>
            <person name="Ferreira P."/>
            <person name="Findley K."/>
            <person name="Foster B."/>
            <person name="Gaskell J."/>
            <person name="Glotzer D."/>
            <person name="Gorecki P."/>
            <person name="Heitman J."/>
            <person name="Hesse C."/>
            <person name="Hori C."/>
            <person name="Igarashi K."/>
            <person name="Jurgens J.A."/>
            <person name="Kallen N."/>
            <person name="Kersten P."/>
            <person name="Kohler A."/>
            <person name="Kuees U."/>
            <person name="Kumar T.K.A."/>
            <person name="Kuo A."/>
            <person name="LaButti K."/>
            <person name="Larrondo L.F."/>
            <person name="Lindquist E."/>
            <person name="Ling A."/>
            <person name="Lombard V."/>
            <person name="Lucas S."/>
            <person name="Lundell T."/>
            <person name="Martin R."/>
            <person name="McLaughlin D.J."/>
            <person name="Morgenstern I."/>
            <person name="Morin E."/>
            <person name="Murat C."/>
            <person name="Nagy L.G."/>
            <person name="Nolan M."/>
            <person name="Ohm R.A."/>
            <person name="Patyshakuliyeva A."/>
            <person name="Rokas A."/>
            <person name="Ruiz-Duenas F.J."/>
            <person name="Sabat G."/>
            <person name="Salamov A."/>
            <person name="Samejima M."/>
            <person name="Schmutz J."/>
            <person name="Slot J.C."/>
            <person name="St John F."/>
            <person name="Stenlid J."/>
            <person name="Sun H."/>
            <person name="Sun S."/>
            <person name="Syed K."/>
            <person name="Tsang A."/>
            <person name="Wiebenga A."/>
            <person name="Young D."/>
            <person name="Pisabarro A."/>
            <person name="Eastwood D.C."/>
            <person name="Martin F."/>
            <person name="Cullen D."/>
            <person name="Grigoriev I.V."/>
            <person name="Hibbett D.S."/>
        </authorList>
    </citation>
    <scope>NUCLEOTIDE SEQUENCE [LARGE SCALE GENOMIC DNA]</scope>
    <source>
        <strain evidence="2 3">ATCC 11539</strain>
    </source>
</reference>